<sequence length="304" mass="35236">MKIVFIILAIFILNSIQESIPAFDILDYELIDLVNKLRELDNNKAEPGQISLNYQGHTTTRDVFDNAKLPLFKNVNQNLLRRKSYASLIKLMDNYEADVASVETSTPEEEREISEFLLNVFKSPLSNYLYEFLQRKNHPYAVDKKTYAKWMRQLWFGTYSRARGVQNSSSGFEHVFIGEIKNEVIGMHNWLRFYILEKNSTMDKFDYKGFLVKRFNLLAAVKYSWLSQYKKSGSFLIGSSPEFDFSLYTLCFLSRRGMSTCNIEIDNCPLSITSYDMIQNGKVFIGTMFPSAGRITESCKERNG</sequence>
<protein>
    <submittedName>
        <fullName evidence="2">Endoribonuclease</fullName>
    </submittedName>
</protein>
<accession>A0AC35UHW8</accession>
<dbReference type="Proteomes" id="UP000095286">
    <property type="component" value="Unplaced"/>
</dbReference>
<evidence type="ECO:0000313" key="1">
    <source>
        <dbReference type="Proteomes" id="UP000095286"/>
    </source>
</evidence>
<dbReference type="WBParaSite" id="RSKR_0001169300.1">
    <property type="protein sequence ID" value="RSKR_0001169300.1"/>
    <property type="gene ID" value="RSKR_0001169300"/>
</dbReference>
<name>A0AC35UHW8_9BILA</name>
<reference evidence="2" key="1">
    <citation type="submission" date="2016-11" db="UniProtKB">
        <authorList>
            <consortium name="WormBaseParasite"/>
        </authorList>
    </citation>
    <scope>IDENTIFICATION</scope>
    <source>
        <strain evidence="2">KR3021</strain>
    </source>
</reference>
<proteinExistence type="predicted"/>
<organism evidence="1 2">
    <name type="scientific">Rhabditophanes sp. KR3021</name>
    <dbReference type="NCBI Taxonomy" id="114890"/>
    <lineage>
        <taxon>Eukaryota</taxon>
        <taxon>Metazoa</taxon>
        <taxon>Ecdysozoa</taxon>
        <taxon>Nematoda</taxon>
        <taxon>Chromadorea</taxon>
        <taxon>Rhabditida</taxon>
        <taxon>Tylenchina</taxon>
        <taxon>Panagrolaimomorpha</taxon>
        <taxon>Strongyloidoidea</taxon>
        <taxon>Alloionematidae</taxon>
        <taxon>Rhabditophanes</taxon>
    </lineage>
</organism>
<evidence type="ECO:0000313" key="2">
    <source>
        <dbReference type="WBParaSite" id="RSKR_0001169300.1"/>
    </source>
</evidence>